<dbReference type="SUPFAM" id="SSF47384">
    <property type="entry name" value="Homodimeric domain of signal transducing histidine kinase"/>
    <property type="match status" value="1"/>
</dbReference>
<dbReference type="InterPro" id="IPR000014">
    <property type="entry name" value="PAS"/>
</dbReference>
<dbReference type="Proteomes" id="UP000036771">
    <property type="component" value="Unassembled WGS sequence"/>
</dbReference>
<dbReference type="InterPro" id="IPR011006">
    <property type="entry name" value="CheY-like_superfamily"/>
</dbReference>
<dbReference type="SUPFAM" id="SSF52172">
    <property type="entry name" value="CheY-like"/>
    <property type="match status" value="1"/>
</dbReference>
<gene>
    <name evidence="8" type="ORF">Cva_00917</name>
</gene>
<dbReference type="CDD" id="cd00082">
    <property type="entry name" value="HisKA"/>
    <property type="match status" value="1"/>
</dbReference>
<keyword evidence="9" id="KW-1185">Reference proteome</keyword>
<feature type="transmembrane region" description="Helical" evidence="5">
    <location>
        <begin position="34"/>
        <end position="53"/>
    </location>
</feature>
<name>A0A0K8MDG2_9PROT</name>
<protein>
    <recommendedName>
        <fullName evidence="2">histidine kinase</fullName>
        <ecNumber evidence="2">2.7.13.3</ecNumber>
    </recommendedName>
</protein>
<dbReference type="Pfam" id="PF00072">
    <property type="entry name" value="Response_reg"/>
    <property type="match status" value="1"/>
</dbReference>
<dbReference type="SMART" id="SM00387">
    <property type="entry name" value="HATPase_c"/>
    <property type="match status" value="1"/>
</dbReference>
<dbReference type="InterPro" id="IPR003594">
    <property type="entry name" value="HATPase_dom"/>
</dbReference>
<reference evidence="8 9" key="1">
    <citation type="submission" date="2015-03" db="EMBL/GenBank/DDBJ databases">
        <title>Caedibacter varicaedens, whole genome shotgun sequence.</title>
        <authorList>
            <person name="Suzuki H."/>
            <person name="Dapper A.L."/>
            <person name="Gibson A.K."/>
            <person name="Jackson C."/>
            <person name="Lee H."/>
            <person name="Pejaver V.R."/>
            <person name="Doak T."/>
            <person name="Lynch M."/>
        </authorList>
    </citation>
    <scope>NUCLEOTIDE SEQUENCE [LARGE SCALE GENOMIC DNA]</scope>
</reference>
<sequence>MFSLYKNQNKIILLTKMIRTFTRWRYQKNTFNKFLYFMGGMVFALGIVIIAQYEDPLMRIMTPGFLLFCLGLLVMGYRVLNHNLSSFTIDDTQIPYMVSSRKGVPLFVHASFLKFFPKANNCSLPELMKDYFLKEPFSLEEEGENEILDFVVYHENDQKIHCVLRRFSLKNSEKWLWLIDESSTKYQKLLESIYQQNDFLKQFQIREIFDLAPPGIVFLDTQGCVRVYNSTFLKNFLKDQKLEHGTPFIDLIDPDHRGSFVQTLQSFLASEKTVQTVEFKFLATSETPVIAYMGSLNYKKREGESQSMRGAALYIFDNSEQEQIQLHLMQSKKLQAMGQLAGGIAHDFNNLLTAMIGFCDLILLRHSPGDQSFTDIMQIKQNANRAANLVRQLLAFSRQQTLQPKVLDIIDALANLTFLLQRLVGPSVKLKMLYGRDLGLVKVDQGQFEQVIINLVVNARDAMKEQGEITIKTSNKVIKFPYHLGHEIIAPGAYVLIDVMDTGHGISQEYLPKIFDPFFSTKEMGSGTGLGLSTVYGIVKQTGGHVIVESEPEKGSKFSIYLPKYQGKEFISDPDRENVQTEIRDLTGQGTILLVEDEDAVRLFSTRALRDKGYHVIEANCGEEALLFIKSLKEQGDEKLDLLITDVVMPQMDGPMLVKKAHEILPDLKVIYMSGYAEDSFRRQLDQEQNIHFLAKPFSLKRLAAKVKETLDQRATLDQETDLKMQDKFIA</sequence>
<comment type="caution">
    <text evidence="8">The sequence shown here is derived from an EMBL/GenBank/DDBJ whole genome shotgun (WGS) entry which is preliminary data.</text>
</comment>
<dbReference type="EMBL" id="BBVC01000037">
    <property type="protein sequence ID" value="GAO98268.1"/>
    <property type="molecule type" value="Genomic_DNA"/>
</dbReference>
<comment type="catalytic activity">
    <reaction evidence="1">
        <text>ATP + protein L-histidine = ADP + protein N-phospho-L-histidine.</text>
        <dbReference type="EC" id="2.7.13.3"/>
    </reaction>
</comment>
<dbReference type="Gene3D" id="3.40.50.2300">
    <property type="match status" value="1"/>
</dbReference>
<evidence type="ECO:0000256" key="3">
    <source>
        <dbReference type="ARBA" id="ARBA00022553"/>
    </source>
</evidence>
<dbReference type="GO" id="GO:0000155">
    <property type="term" value="F:phosphorelay sensor kinase activity"/>
    <property type="evidence" value="ECO:0007669"/>
    <property type="project" value="InterPro"/>
</dbReference>
<dbReference type="PROSITE" id="PS50110">
    <property type="entry name" value="RESPONSE_REGULATORY"/>
    <property type="match status" value="1"/>
</dbReference>
<feature type="domain" description="Response regulatory" evidence="7">
    <location>
        <begin position="591"/>
        <end position="711"/>
    </location>
</feature>
<evidence type="ECO:0000259" key="7">
    <source>
        <dbReference type="PROSITE" id="PS50110"/>
    </source>
</evidence>
<dbReference type="SMART" id="SM00388">
    <property type="entry name" value="HisKA"/>
    <property type="match status" value="1"/>
</dbReference>
<dbReference type="PANTHER" id="PTHR43065:SF42">
    <property type="entry name" value="TWO-COMPONENT SENSOR PPRA"/>
    <property type="match status" value="1"/>
</dbReference>
<dbReference type="SUPFAM" id="SSF55874">
    <property type="entry name" value="ATPase domain of HSP90 chaperone/DNA topoisomerase II/histidine kinase"/>
    <property type="match status" value="1"/>
</dbReference>
<dbReference type="OrthoDB" id="9796100at2"/>
<dbReference type="CDD" id="cd00130">
    <property type="entry name" value="PAS"/>
    <property type="match status" value="1"/>
</dbReference>
<dbReference type="PRINTS" id="PR00344">
    <property type="entry name" value="BCTRLSENSOR"/>
</dbReference>
<feature type="modified residue" description="4-aspartylphosphate" evidence="4">
    <location>
        <position position="646"/>
    </location>
</feature>
<evidence type="ECO:0000259" key="6">
    <source>
        <dbReference type="PROSITE" id="PS50109"/>
    </source>
</evidence>
<feature type="domain" description="Histidine kinase" evidence="6">
    <location>
        <begin position="343"/>
        <end position="566"/>
    </location>
</feature>
<keyword evidence="5" id="KW-1133">Transmembrane helix</keyword>
<dbReference type="InterPro" id="IPR036890">
    <property type="entry name" value="HATPase_C_sf"/>
</dbReference>
<dbReference type="PROSITE" id="PS50109">
    <property type="entry name" value="HIS_KIN"/>
    <property type="match status" value="1"/>
</dbReference>
<evidence type="ECO:0000313" key="9">
    <source>
        <dbReference type="Proteomes" id="UP000036771"/>
    </source>
</evidence>
<dbReference type="Pfam" id="PF02518">
    <property type="entry name" value="HATPase_c"/>
    <property type="match status" value="1"/>
</dbReference>
<dbReference type="Gene3D" id="1.10.287.130">
    <property type="match status" value="1"/>
</dbReference>
<dbReference type="EC" id="2.7.13.3" evidence="2"/>
<dbReference type="FunFam" id="1.10.287.130:FF:000037">
    <property type="entry name" value="Hybrid sensor histidine kinase/response regulator"/>
    <property type="match status" value="1"/>
</dbReference>
<dbReference type="Pfam" id="PF00512">
    <property type="entry name" value="HisKA"/>
    <property type="match status" value="1"/>
</dbReference>
<keyword evidence="5" id="KW-0472">Membrane</keyword>
<dbReference type="PANTHER" id="PTHR43065">
    <property type="entry name" value="SENSOR HISTIDINE KINASE"/>
    <property type="match status" value="1"/>
</dbReference>
<dbReference type="STRING" id="1629334.Cva_00917"/>
<proteinExistence type="predicted"/>
<dbReference type="InterPro" id="IPR005467">
    <property type="entry name" value="His_kinase_dom"/>
</dbReference>
<dbReference type="SUPFAM" id="SSF55785">
    <property type="entry name" value="PYP-like sensor domain (PAS domain)"/>
    <property type="match status" value="1"/>
</dbReference>
<dbReference type="Gene3D" id="3.30.565.10">
    <property type="entry name" value="Histidine kinase-like ATPase, C-terminal domain"/>
    <property type="match status" value="1"/>
</dbReference>
<evidence type="ECO:0000256" key="1">
    <source>
        <dbReference type="ARBA" id="ARBA00000085"/>
    </source>
</evidence>
<dbReference type="InterPro" id="IPR004358">
    <property type="entry name" value="Sig_transdc_His_kin-like_C"/>
</dbReference>
<evidence type="ECO:0000256" key="2">
    <source>
        <dbReference type="ARBA" id="ARBA00012438"/>
    </source>
</evidence>
<keyword evidence="3 4" id="KW-0597">Phosphoprotein</keyword>
<keyword evidence="5" id="KW-0812">Transmembrane</keyword>
<dbReference type="InterPro" id="IPR003661">
    <property type="entry name" value="HisK_dim/P_dom"/>
</dbReference>
<dbReference type="AlphaFoldDB" id="A0A0K8MDG2"/>
<dbReference type="SMART" id="SM00448">
    <property type="entry name" value="REC"/>
    <property type="match status" value="1"/>
</dbReference>
<dbReference type="InterPro" id="IPR001789">
    <property type="entry name" value="Sig_transdc_resp-reg_receiver"/>
</dbReference>
<dbReference type="InterPro" id="IPR036097">
    <property type="entry name" value="HisK_dim/P_sf"/>
</dbReference>
<dbReference type="Gene3D" id="3.30.450.20">
    <property type="entry name" value="PAS domain"/>
    <property type="match status" value="1"/>
</dbReference>
<dbReference type="InterPro" id="IPR035965">
    <property type="entry name" value="PAS-like_dom_sf"/>
</dbReference>
<evidence type="ECO:0000256" key="5">
    <source>
        <dbReference type="SAM" id="Phobius"/>
    </source>
</evidence>
<evidence type="ECO:0000256" key="4">
    <source>
        <dbReference type="PROSITE-ProRule" id="PRU00169"/>
    </source>
</evidence>
<accession>A0A0K8MDG2</accession>
<organism evidence="8 9">
    <name type="scientific">Caedimonas varicaedens</name>
    <dbReference type="NCBI Taxonomy" id="1629334"/>
    <lineage>
        <taxon>Bacteria</taxon>
        <taxon>Pseudomonadati</taxon>
        <taxon>Pseudomonadota</taxon>
        <taxon>Alphaproteobacteria</taxon>
        <taxon>Holosporales</taxon>
        <taxon>Caedimonadaceae</taxon>
        <taxon>Caedimonas</taxon>
    </lineage>
</organism>
<evidence type="ECO:0000313" key="8">
    <source>
        <dbReference type="EMBL" id="GAO98268.1"/>
    </source>
</evidence>